<keyword evidence="10" id="KW-1185">Reference proteome</keyword>
<sequence>MSEQQETLEALRRAVAQIQEGAAEGGLFQDGQTGESPTGESPSSGGSGSGSGSSGADSAGSESSGSQNSRSESDDSRSDYEKARAVVLRKLTGSAKSRHQLAESLRERDFEESVITAVLGRMEEVHLLDDADFARTWVRTRHEMKNLGRAALRRELKEKGIEEALAEEALEQIGAEDEDAAARELVAKKLRGTTIPVGNGPEERKEREKHTRRLVFMLARRGHSPGAAFQIVREALDDQAAHQRADLQ</sequence>
<dbReference type="Gene3D" id="1.10.10.10">
    <property type="entry name" value="Winged helix-like DNA-binding domain superfamily/Winged helix DNA-binding domain"/>
    <property type="match status" value="1"/>
</dbReference>
<reference evidence="9 10" key="1">
    <citation type="submission" date="2021-03" db="EMBL/GenBank/DDBJ databases">
        <title>Sequencing the genomes of 1000 actinobacteria strains.</title>
        <authorList>
            <person name="Klenk H.-P."/>
        </authorList>
    </citation>
    <scope>NUCLEOTIDE SEQUENCE [LARGE SCALE GENOMIC DNA]</scope>
    <source>
        <strain evidence="9 10">DSM 12544</strain>
    </source>
</reference>
<feature type="domain" description="RecX second three-helical" evidence="7">
    <location>
        <begin position="129"/>
        <end position="170"/>
    </location>
</feature>
<dbReference type="InterPro" id="IPR036388">
    <property type="entry name" value="WH-like_DNA-bd_sf"/>
</dbReference>
<evidence type="ECO:0000313" key="10">
    <source>
        <dbReference type="Proteomes" id="UP001519331"/>
    </source>
</evidence>
<dbReference type="InterPro" id="IPR003783">
    <property type="entry name" value="Regulatory_RecX"/>
</dbReference>
<evidence type="ECO:0000256" key="5">
    <source>
        <dbReference type="HAMAP-Rule" id="MF_01114"/>
    </source>
</evidence>
<keyword evidence="4 5" id="KW-0963">Cytoplasm</keyword>
<comment type="function">
    <text evidence="5">Modulates RecA activity.</text>
</comment>
<dbReference type="Pfam" id="PF02631">
    <property type="entry name" value="RecX_HTH2"/>
    <property type="match status" value="1"/>
</dbReference>
<dbReference type="EMBL" id="JAGINX010000001">
    <property type="protein sequence ID" value="MBP2318489.1"/>
    <property type="molecule type" value="Genomic_DNA"/>
</dbReference>
<evidence type="ECO:0000313" key="9">
    <source>
        <dbReference type="EMBL" id="MBP2318489.1"/>
    </source>
</evidence>
<comment type="subcellular location">
    <subcellularLocation>
        <location evidence="1 5">Cytoplasm</location>
    </subcellularLocation>
</comment>
<organism evidence="9 10">
    <name type="scientific">Nesterenkonia lacusekhoensis</name>
    <dbReference type="NCBI Taxonomy" id="150832"/>
    <lineage>
        <taxon>Bacteria</taxon>
        <taxon>Bacillati</taxon>
        <taxon>Actinomycetota</taxon>
        <taxon>Actinomycetes</taxon>
        <taxon>Micrococcales</taxon>
        <taxon>Micrococcaceae</taxon>
        <taxon>Nesterenkonia</taxon>
    </lineage>
</organism>
<gene>
    <name evidence="5" type="primary">recX</name>
    <name evidence="9" type="ORF">JOF45_001508</name>
</gene>
<dbReference type="PANTHER" id="PTHR33602">
    <property type="entry name" value="REGULATORY PROTEIN RECX FAMILY PROTEIN"/>
    <property type="match status" value="1"/>
</dbReference>
<evidence type="ECO:0000256" key="2">
    <source>
        <dbReference type="ARBA" id="ARBA00009695"/>
    </source>
</evidence>
<evidence type="ECO:0000256" key="6">
    <source>
        <dbReference type="SAM" id="MobiDB-lite"/>
    </source>
</evidence>
<dbReference type="PANTHER" id="PTHR33602:SF1">
    <property type="entry name" value="REGULATORY PROTEIN RECX FAMILY PROTEIN"/>
    <property type="match status" value="1"/>
</dbReference>
<name>A0ABS4T3C4_9MICC</name>
<dbReference type="Pfam" id="PF21982">
    <property type="entry name" value="RecX_HTH1"/>
    <property type="match status" value="1"/>
</dbReference>
<feature type="compositionally biased region" description="Low complexity" evidence="6">
    <location>
        <begin position="54"/>
        <end position="70"/>
    </location>
</feature>
<evidence type="ECO:0000256" key="3">
    <source>
        <dbReference type="ARBA" id="ARBA00018111"/>
    </source>
</evidence>
<evidence type="ECO:0000259" key="8">
    <source>
        <dbReference type="Pfam" id="PF21982"/>
    </source>
</evidence>
<dbReference type="InterPro" id="IPR053926">
    <property type="entry name" value="RecX_HTH_1st"/>
</dbReference>
<dbReference type="InterPro" id="IPR053924">
    <property type="entry name" value="RecX_HTH_2nd"/>
</dbReference>
<dbReference type="RefSeq" id="WP_210048865.1">
    <property type="nucleotide sequence ID" value="NZ_JAGINX010000001.1"/>
</dbReference>
<proteinExistence type="inferred from homology"/>
<feature type="region of interest" description="Disordered" evidence="6">
    <location>
        <begin position="21"/>
        <end position="81"/>
    </location>
</feature>
<feature type="domain" description="RecX first three-helical" evidence="8">
    <location>
        <begin position="83"/>
        <end position="121"/>
    </location>
</feature>
<feature type="compositionally biased region" description="Low complexity" evidence="6">
    <location>
        <begin position="33"/>
        <end position="44"/>
    </location>
</feature>
<feature type="compositionally biased region" description="Basic and acidic residues" evidence="6">
    <location>
        <begin position="71"/>
        <end position="81"/>
    </location>
</feature>
<dbReference type="HAMAP" id="MF_01114">
    <property type="entry name" value="RecX"/>
    <property type="match status" value="1"/>
</dbReference>
<protein>
    <recommendedName>
        <fullName evidence="3 5">Regulatory protein RecX</fullName>
    </recommendedName>
</protein>
<evidence type="ECO:0000259" key="7">
    <source>
        <dbReference type="Pfam" id="PF02631"/>
    </source>
</evidence>
<dbReference type="Proteomes" id="UP001519331">
    <property type="component" value="Unassembled WGS sequence"/>
</dbReference>
<accession>A0ABS4T3C4</accession>
<comment type="similarity">
    <text evidence="2 5">Belongs to the RecX family.</text>
</comment>
<evidence type="ECO:0000256" key="1">
    <source>
        <dbReference type="ARBA" id="ARBA00004496"/>
    </source>
</evidence>
<evidence type="ECO:0000256" key="4">
    <source>
        <dbReference type="ARBA" id="ARBA00022490"/>
    </source>
</evidence>
<comment type="caution">
    <text evidence="9">The sequence shown here is derived from an EMBL/GenBank/DDBJ whole genome shotgun (WGS) entry which is preliminary data.</text>
</comment>